<evidence type="ECO:0000313" key="2">
    <source>
        <dbReference type="Proteomes" id="UP000474159"/>
    </source>
</evidence>
<organism evidence="1 2">
    <name type="scientific">Methylobacterium soli</name>
    <dbReference type="NCBI Taxonomy" id="553447"/>
    <lineage>
        <taxon>Bacteria</taxon>
        <taxon>Pseudomonadati</taxon>
        <taxon>Pseudomonadota</taxon>
        <taxon>Alphaproteobacteria</taxon>
        <taxon>Hyphomicrobiales</taxon>
        <taxon>Methylobacteriaceae</taxon>
        <taxon>Methylobacterium</taxon>
    </lineage>
</organism>
<keyword evidence="2" id="KW-1185">Reference proteome</keyword>
<evidence type="ECO:0000313" key="1">
    <source>
        <dbReference type="EMBL" id="KAB1071577.1"/>
    </source>
</evidence>
<comment type="caution">
    <text evidence="1">The sequence shown here is derived from an EMBL/GenBank/DDBJ whole genome shotgun (WGS) entry which is preliminary data.</text>
</comment>
<reference evidence="1 2" key="1">
    <citation type="submission" date="2019-09" db="EMBL/GenBank/DDBJ databases">
        <title>YIM 48816 draft genome.</title>
        <authorList>
            <person name="Jiang L."/>
        </authorList>
    </citation>
    <scope>NUCLEOTIDE SEQUENCE [LARGE SCALE GENOMIC DNA]</scope>
    <source>
        <strain evidence="1 2">YIM 48816</strain>
    </source>
</reference>
<dbReference type="EMBL" id="VZZK01000054">
    <property type="protein sequence ID" value="KAB1071577.1"/>
    <property type="molecule type" value="Genomic_DNA"/>
</dbReference>
<feature type="non-terminal residue" evidence="1">
    <location>
        <position position="25"/>
    </location>
</feature>
<proteinExistence type="predicted"/>
<dbReference type="AlphaFoldDB" id="A0A6L3ST55"/>
<protein>
    <submittedName>
        <fullName evidence="1">TerC family protein</fullName>
    </submittedName>
</protein>
<dbReference type="Proteomes" id="UP000474159">
    <property type="component" value="Unassembled WGS sequence"/>
</dbReference>
<sequence>MDQYLSSSFLLSLLQIVWIDIILSG</sequence>
<name>A0A6L3ST55_9HYPH</name>
<accession>A0A6L3ST55</accession>
<gene>
    <name evidence="1" type="ORF">F6X53_29100</name>
</gene>